<dbReference type="Pfam" id="PF05258">
    <property type="entry name" value="DciA"/>
    <property type="match status" value="1"/>
</dbReference>
<dbReference type="AlphaFoldDB" id="A0A6J6MYD9"/>
<dbReference type="PANTHER" id="PTHR36456:SF1">
    <property type="entry name" value="UPF0232 PROTEIN SCO3875"/>
    <property type="match status" value="1"/>
</dbReference>
<dbReference type="EMBL" id="CAEZXA010000096">
    <property type="protein sequence ID" value="CAB4679320.1"/>
    <property type="molecule type" value="Genomic_DNA"/>
</dbReference>
<dbReference type="PANTHER" id="PTHR36456">
    <property type="entry name" value="UPF0232 PROTEIN SCO3875"/>
    <property type="match status" value="1"/>
</dbReference>
<accession>A0A6J6MYD9</accession>
<evidence type="ECO:0000313" key="1">
    <source>
        <dbReference type="EMBL" id="CAB4679320.1"/>
    </source>
</evidence>
<sequence length="108" mass="12261">MSFDEENIPTGKPPRALNEVLGKLLRRMHVSDESSAIGLFSGWRQIVGDQIADHAVPKRLEKRILVVEVDDPAWATQLKFLESQLIATLRDNVGDEVESLEIRVRRSR</sequence>
<organism evidence="1">
    <name type="scientific">freshwater metagenome</name>
    <dbReference type="NCBI Taxonomy" id="449393"/>
    <lineage>
        <taxon>unclassified sequences</taxon>
        <taxon>metagenomes</taxon>
        <taxon>ecological metagenomes</taxon>
    </lineage>
</organism>
<name>A0A6J6MYD9_9ZZZZ</name>
<dbReference type="InterPro" id="IPR007922">
    <property type="entry name" value="DciA-like"/>
</dbReference>
<proteinExistence type="predicted"/>
<reference evidence="1" key="1">
    <citation type="submission" date="2020-05" db="EMBL/GenBank/DDBJ databases">
        <authorList>
            <person name="Chiriac C."/>
            <person name="Salcher M."/>
            <person name="Ghai R."/>
            <person name="Kavagutti S V."/>
        </authorList>
    </citation>
    <scope>NUCLEOTIDE SEQUENCE</scope>
</reference>
<gene>
    <name evidence="1" type="ORF">UFOPK2334_01059</name>
</gene>
<protein>
    <submittedName>
        <fullName evidence="1">Unannotated protein</fullName>
    </submittedName>
</protein>